<evidence type="ECO:0000313" key="2">
    <source>
        <dbReference type="Proteomes" id="UP000253314"/>
    </source>
</evidence>
<dbReference type="PANTHER" id="PTHR43808">
    <property type="entry name" value="ACETYLORNITHINE DEACETYLASE"/>
    <property type="match status" value="1"/>
</dbReference>
<name>A0A366XZ63_9BACI</name>
<dbReference type="OrthoDB" id="9815360at2"/>
<dbReference type="InterPro" id="IPR012166">
    <property type="entry name" value="Uncharacterised_RocB"/>
</dbReference>
<dbReference type="Pfam" id="PF01546">
    <property type="entry name" value="Peptidase_M20"/>
    <property type="match status" value="1"/>
</dbReference>
<gene>
    <name evidence="1" type="ORF">DS031_12645</name>
</gene>
<organism evidence="1 2">
    <name type="scientific">Bacillus taeanensis</name>
    <dbReference type="NCBI Taxonomy" id="273032"/>
    <lineage>
        <taxon>Bacteria</taxon>
        <taxon>Bacillati</taxon>
        <taxon>Bacillota</taxon>
        <taxon>Bacilli</taxon>
        <taxon>Bacillales</taxon>
        <taxon>Bacillaceae</taxon>
        <taxon>Bacillus</taxon>
    </lineage>
</organism>
<dbReference type="PANTHER" id="PTHR43808:SF27">
    <property type="entry name" value="PROTEIN ROCB"/>
    <property type="match status" value="1"/>
</dbReference>
<accession>A0A366XZ63</accession>
<dbReference type="GO" id="GO:0016787">
    <property type="term" value="F:hydrolase activity"/>
    <property type="evidence" value="ECO:0007669"/>
    <property type="project" value="InterPro"/>
</dbReference>
<reference evidence="1 2" key="1">
    <citation type="submission" date="2018-07" db="EMBL/GenBank/DDBJ databases">
        <title>Lottiidibacillus patelloidae gen. nov., sp. nov., isolated from the intestinal tract of a marine limpet and the reclassification of B. taeanensis BH030017T, B. algicola KMM 3737T and B. hwajinpoensis SW-72T as genus Lottiidibacillus.</title>
        <authorList>
            <person name="Liu R."/>
            <person name="Huang Z."/>
        </authorList>
    </citation>
    <scope>NUCLEOTIDE SEQUENCE [LARGE SCALE GENOMIC DNA]</scope>
    <source>
        <strain evidence="1 2">BH030017</strain>
    </source>
</reference>
<dbReference type="PIRSF" id="PIRSF010386">
    <property type="entry name" value="RocB"/>
    <property type="match status" value="1"/>
</dbReference>
<dbReference type="Gene3D" id="3.40.630.10">
    <property type="entry name" value="Zn peptidases"/>
    <property type="match status" value="1"/>
</dbReference>
<dbReference type="AlphaFoldDB" id="A0A366XZ63"/>
<dbReference type="InterPro" id="IPR002933">
    <property type="entry name" value="Peptidase_M20"/>
</dbReference>
<evidence type="ECO:0000313" key="1">
    <source>
        <dbReference type="EMBL" id="RBW69221.1"/>
    </source>
</evidence>
<dbReference type="EMBL" id="QOCW01000012">
    <property type="protein sequence ID" value="RBW69221.1"/>
    <property type="molecule type" value="Genomic_DNA"/>
</dbReference>
<dbReference type="InterPro" id="IPR050072">
    <property type="entry name" value="Peptidase_M20A"/>
</dbReference>
<keyword evidence="2" id="KW-1185">Reference proteome</keyword>
<evidence type="ECO:0008006" key="3">
    <source>
        <dbReference type="Google" id="ProtNLM"/>
    </source>
</evidence>
<proteinExistence type="predicted"/>
<dbReference type="RefSeq" id="WP_113806428.1">
    <property type="nucleotide sequence ID" value="NZ_QOCW01000012.1"/>
</dbReference>
<protein>
    <recommendedName>
        <fullName evidence="3">Peptidase M20</fullName>
    </recommendedName>
</protein>
<dbReference type="Proteomes" id="UP000253314">
    <property type="component" value="Unassembled WGS sequence"/>
</dbReference>
<dbReference type="SUPFAM" id="SSF53187">
    <property type="entry name" value="Zn-dependent exopeptidases"/>
    <property type="match status" value="1"/>
</dbReference>
<comment type="caution">
    <text evidence="1">The sequence shown here is derived from an EMBL/GenBank/DDBJ whole genome shotgun (WGS) entry which is preliminary data.</text>
</comment>
<sequence length="538" mass="61872">MTKWQTKDSLMHLHARLVEHPSITGSNAEIAIAEYIELQLRDISYFRKHRTHLRLHPTSDGRKFVSALVKNGKSRKTVILISHFDVVDVEDYGEWKNLAFHPYDLTNAFYNHIEEFPQGVQEDLKKGEWLFGRGSMDMKAGLAVQMSMLERAAEGKFDGNVLLLSVPDEEANSTGMREAAPVLLQLAKEYELEYTACLNSEPMFTNYPGDVNDYIYTGSLGKVLPGFLCYGQETHVGEPFSGLNANYMAAEITKEVELNIEYCESVEGEVTPPPTNLMQKDLKEEYSVQIPHVAVTNFNVLFMEKTLDKLTEALLASAQKAADKIEKHYFERAHQFTKWQSYTPKKFSVNVLTYEELFDEAVQQYGEEELKRRQAYIVANYKELGDRDLTTRLVYDLAGLCKDMAPMIVLFYSPPFYPAISSRHNNTVIKTMKNLKKYGEENYQLQFKHQRYFPGLSDLSFVGLQQPKESLMPLICNMPLFGSQYTLPIQELKELNIPVINVGPRGKDAHKWTERLDVHYTFEIFPHLLNYTIFQLLQ</sequence>